<proteinExistence type="inferred from homology"/>
<dbReference type="GO" id="GO:0006508">
    <property type="term" value="P:proteolysis"/>
    <property type="evidence" value="ECO:0007669"/>
    <property type="project" value="InterPro"/>
</dbReference>
<dbReference type="Proteomes" id="UP000594263">
    <property type="component" value="Unplaced"/>
</dbReference>
<dbReference type="EnsemblPlants" id="Kaladp0067s0068.1.v1.1">
    <property type="protein sequence ID" value="Kaladp0067s0068.1.v1.1"/>
    <property type="gene ID" value="Kaladp0067s0068.v1.1"/>
</dbReference>
<evidence type="ECO:0000256" key="2">
    <source>
        <dbReference type="ARBA" id="ARBA00023157"/>
    </source>
</evidence>
<keyword evidence="2" id="KW-1015">Disulfide bond</keyword>
<comment type="similarity">
    <text evidence="1">Belongs to the peptidase C1 family.</text>
</comment>
<evidence type="ECO:0000259" key="3">
    <source>
        <dbReference type="SMART" id="SM00645"/>
    </source>
</evidence>
<dbReference type="InterPro" id="IPR000668">
    <property type="entry name" value="Peptidase_C1A_C"/>
</dbReference>
<dbReference type="Gene3D" id="3.90.70.10">
    <property type="entry name" value="Cysteine proteinases"/>
    <property type="match status" value="1"/>
</dbReference>
<dbReference type="Gramene" id="Kaladp0067s0068.1.v1.1">
    <property type="protein sequence ID" value="Kaladp0067s0068.1.v1.1"/>
    <property type="gene ID" value="Kaladp0067s0068.v1.1"/>
</dbReference>
<feature type="domain" description="Peptidase C1A papain C-terminal" evidence="3">
    <location>
        <begin position="5"/>
        <end position="204"/>
    </location>
</feature>
<dbReference type="GO" id="GO:0008234">
    <property type="term" value="F:cysteine-type peptidase activity"/>
    <property type="evidence" value="ECO:0007669"/>
    <property type="project" value="InterPro"/>
</dbReference>
<dbReference type="InterPro" id="IPR039417">
    <property type="entry name" value="Peptidase_C1A_papain-like"/>
</dbReference>
<protein>
    <recommendedName>
        <fullName evidence="3">Peptidase C1A papain C-terminal domain-containing protein</fullName>
    </recommendedName>
</protein>
<evidence type="ECO:0000313" key="4">
    <source>
        <dbReference type="EnsemblPlants" id="Kaladp0067s0068.1.v1.1"/>
    </source>
</evidence>
<keyword evidence="5" id="KW-1185">Reference proteome</keyword>
<evidence type="ECO:0000256" key="1">
    <source>
        <dbReference type="ARBA" id="ARBA00008455"/>
    </source>
</evidence>
<dbReference type="CDD" id="cd02248">
    <property type="entry name" value="Peptidase_C1A"/>
    <property type="match status" value="1"/>
</dbReference>
<dbReference type="AlphaFoldDB" id="A0A7N0UG74"/>
<evidence type="ECO:0000313" key="5">
    <source>
        <dbReference type="Proteomes" id="UP000594263"/>
    </source>
</evidence>
<reference evidence="4" key="1">
    <citation type="submission" date="2021-01" db="UniProtKB">
        <authorList>
            <consortium name="EnsemblPlants"/>
        </authorList>
    </citation>
    <scope>IDENTIFICATION</scope>
</reference>
<dbReference type="SUPFAM" id="SSF54001">
    <property type="entry name" value="Cysteine proteinases"/>
    <property type="match status" value="1"/>
</dbReference>
<sequence length="209" mass="23313">MQFLLGVHCRWRYHIEGIIKIKTGRKLVPLSVQELVSCDKTNNKCAGGRAEKALRWLERPDEKTKKKNGLCPAEQYPYTSTATPCLNKPSTAYITGVGKVLENNETDLQRHVAQQPVTASVDFSDPYFKKYDGKVIVKPSMCGIVRNHAVLIVGYGTSQEGVKYWLIKNSWGKQWGEGGYARLERGVSQKEGSCGLAIKPYYPTIDGTA</sequence>
<name>A0A7N0UG74_KALFE</name>
<dbReference type="InterPro" id="IPR038765">
    <property type="entry name" value="Papain-like_cys_pep_sf"/>
</dbReference>
<organism evidence="4 5">
    <name type="scientific">Kalanchoe fedtschenkoi</name>
    <name type="common">Lavender scallops</name>
    <name type="synonym">South American air plant</name>
    <dbReference type="NCBI Taxonomy" id="63787"/>
    <lineage>
        <taxon>Eukaryota</taxon>
        <taxon>Viridiplantae</taxon>
        <taxon>Streptophyta</taxon>
        <taxon>Embryophyta</taxon>
        <taxon>Tracheophyta</taxon>
        <taxon>Spermatophyta</taxon>
        <taxon>Magnoliopsida</taxon>
        <taxon>eudicotyledons</taxon>
        <taxon>Gunneridae</taxon>
        <taxon>Pentapetalae</taxon>
        <taxon>Saxifragales</taxon>
        <taxon>Crassulaceae</taxon>
        <taxon>Kalanchoe</taxon>
    </lineage>
</organism>
<dbReference type="PANTHER" id="PTHR12411">
    <property type="entry name" value="CYSTEINE PROTEASE FAMILY C1-RELATED"/>
    <property type="match status" value="1"/>
</dbReference>
<accession>A0A7N0UG74</accession>
<dbReference type="Pfam" id="PF00112">
    <property type="entry name" value="Peptidase_C1"/>
    <property type="match status" value="1"/>
</dbReference>
<dbReference type="SMART" id="SM00645">
    <property type="entry name" value="Pept_C1"/>
    <property type="match status" value="1"/>
</dbReference>
<dbReference type="InterPro" id="IPR013128">
    <property type="entry name" value="Peptidase_C1A"/>
</dbReference>
<dbReference type="OMA" id="WREDHYL"/>